<evidence type="ECO:0000313" key="7">
    <source>
        <dbReference type="EMBL" id="KIK40576.1"/>
    </source>
</evidence>
<evidence type="ECO:0000313" key="8">
    <source>
        <dbReference type="Proteomes" id="UP000054485"/>
    </source>
</evidence>
<feature type="transmembrane region" description="Helical" evidence="6">
    <location>
        <begin position="48"/>
        <end position="70"/>
    </location>
</feature>
<comment type="subcellular location">
    <subcellularLocation>
        <location evidence="1">Membrane</location>
        <topology evidence="1">Multi-pass membrane protein</topology>
    </subcellularLocation>
</comment>
<reference evidence="7 8" key="1">
    <citation type="submission" date="2014-04" db="EMBL/GenBank/DDBJ databases">
        <authorList>
            <consortium name="DOE Joint Genome Institute"/>
            <person name="Kuo A."/>
            <person name="Ruytinx J."/>
            <person name="Rineau F."/>
            <person name="Colpaert J."/>
            <person name="Kohler A."/>
            <person name="Nagy L.G."/>
            <person name="Floudas D."/>
            <person name="Copeland A."/>
            <person name="Barry K.W."/>
            <person name="Cichocki N."/>
            <person name="Veneault-Fourrey C."/>
            <person name="LaButti K."/>
            <person name="Lindquist E.A."/>
            <person name="Lipzen A."/>
            <person name="Lundell T."/>
            <person name="Morin E."/>
            <person name="Murat C."/>
            <person name="Sun H."/>
            <person name="Tunlid A."/>
            <person name="Henrissat B."/>
            <person name="Grigoriev I.V."/>
            <person name="Hibbett D.S."/>
            <person name="Martin F."/>
            <person name="Nordberg H.P."/>
            <person name="Cantor M.N."/>
            <person name="Hua S.X."/>
        </authorList>
    </citation>
    <scope>NUCLEOTIDE SEQUENCE [LARGE SCALE GENOMIC DNA]</scope>
    <source>
        <strain evidence="7 8">UH-Slu-Lm8-n1</strain>
    </source>
</reference>
<name>A0A0D0AFR5_9AGAM</name>
<dbReference type="AlphaFoldDB" id="A0A0D0AFR5"/>
<feature type="transmembrane region" description="Helical" evidence="6">
    <location>
        <begin position="25"/>
        <end position="41"/>
    </location>
</feature>
<dbReference type="Proteomes" id="UP000054485">
    <property type="component" value="Unassembled WGS sequence"/>
</dbReference>
<keyword evidence="4 6" id="KW-1133">Transmembrane helix</keyword>
<sequence>MSILASFYDMPNTFGPDVAMETNDFVAFIIFWLVCLPLLLLKPEFYRIPAIISAVLVLVAALAVFLWAFVKQGNGGPLFSNPETVYGIGNLQGSQLAWVMVRCINSGIGGWAGGILYQSGAQSFVGQRSLTRWALLDFSRYAVHPGDQVYGQIFSIPLCLLGSNILGIVTTSCARGLYPNEPLLW</sequence>
<gene>
    <name evidence="7" type="ORF">CY34DRAFT_259084</name>
</gene>
<dbReference type="EMBL" id="KN835297">
    <property type="protein sequence ID" value="KIK40576.1"/>
    <property type="molecule type" value="Genomic_DNA"/>
</dbReference>
<dbReference type="GO" id="GO:0005886">
    <property type="term" value="C:plasma membrane"/>
    <property type="evidence" value="ECO:0007669"/>
    <property type="project" value="TreeGrafter"/>
</dbReference>
<evidence type="ECO:0000256" key="6">
    <source>
        <dbReference type="SAM" id="Phobius"/>
    </source>
</evidence>
<keyword evidence="8" id="KW-1185">Reference proteome</keyword>
<evidence type="ECO:0000256" key="2">
    <source>
        <dbReference type="ARBA" id="ARBA00008974"/>
    </source>
</evidence>
<comment type="similarity">
    <text evidence="2">Belongs to the purine-cytosine permease (2.A.39) family.</text>
</comment>
<dbReference type="InParanoid" id="A0A0D0AFR5"/>
<keyword evidence="5 6" id="KW-0472">Membrane</keyword>
<evidence type="ECO:0000256" key="3">
    <source>
        <dbReference type="ARBA" id="ARBA00022692"/>
    </source>
</evidence>
<dbReference type="GO" id="GO:0015205">
    <property type="term" value="F:nucleobase transmembrane transporter activity"/>
    <property type="evidence" value="ECO:0007669"/>
    <property type="project" value="TreeGrafter"/>
</dbReference>
<dbReference type="PANTHER" id="PTHR30618">
    <property type="entry name" value="NCS1 FAMILY PURINE/PYRIMIDINE TRANSPORTER"/>
    <property type="match status" value="1"/>
</dbReference>
<dbReference type="Gene3D" id="1.10.4160.10">
    <property type="entry name" value="Hydantoin permease"/>
    <property type="match status" value="1"/>
</dbReference>
<dbReference type="HOGENOM" id="CLU_1462255_0_0_1"/>
<evidence type="ECO:0000256" key="5">
    <source>
        <dbReference type="ARBA" id="ARBA00023136"/>
    </source>
</evidence>
<dbReference type="OrthoDB" id="2018619at2759"/>
<dbReference type="InterPro" id="IPR045225">
    <property type="entry name" value="Uracil/uridine/allantoin_perm"/>
</dbReference>
<dbReference type="Pfam" id="PF02133">
    <property type="entry name" value="Transp_cyt_pur"/>
    <property type="match status" value="1"/>
</dbReference>
<accession>A0A0D0AFR5</accession>
<keyword evidence="3 6" id="KW-0812">Transmembrane</keyword>
<proteinExistence type="inferred from homology"/>
<dbReference type="PANTHER" id="PTHR30618:SF2">
    <property type="entry name" value="ALLANTOIN PERMEASE-RELATED"/>
    <property type="match status" value="1"/>
</dbReference>
<dbReference type="InterPro" id="IPR001248">
    <property type="entry name" value="Pur-cyt_permease"/>
</dbReference>
<evidence type="ECO:0000256" key="4">
    <source>
        <dbReference type="ARBA" id="ARBA00022989"/>
    </source>
</evidence>
<organism evidence="7 8">
    <name type="scientific">Suillus luteus UH-Slu-Lm8-n1</name>
    <dbReference type="NCBI Taxonomy" id="930992"/>
    <lineage>
        <taxon>Eukaryota</taxon>
        <taxon>Fungi</taxon>
        <taxon>Dikarya</taxon>
        <taxon>Basidiomycota</taxon>
        <taxon>Agaricomycotina</taxon>
        <taxon>Agaricomycetes</taxon>
        <taxon>Agaricomycetidae</taxon>
        <taxon>Boletales</taxon>
        <taxon>Suillineae</taxon>
        <taxon>Suillaceae</taxon>
        <taxon>Suillus</taxon>
    </lineage>
</organism>
<reference evidence="8" key="2">
    <citation type="submission" date="2015-01" db="EMBL/GenBank/DDBJ databases">
        <title>Evolutionary Origins and Diversification of the Mycorrhizal Mutualists.</title>
        <authorList>
            <consortium name="DOE Joint Genome Institute"/>
            <consortium name="Mycorrhizal Genomics Consortium"/>
            <person name="Kohler A."/>
            <person name="Kuo A."/>
            <person name="Nagy L.G."/>
            <person name="Floudas D."/>
            <person name="Copeland A."/>
            <person name="Barry K.W."/>
            <person name="Cichocki N."/>
            <person name="Veneault-Fourrey C."/>
            <person name="LaButti K."/>
            <person name="Lindquist E.A."/>
            <person name="Lipzen A."/>
            <person name="Lundell T."/>
            <person name="Morin E."/>
            <person name="Murat C."/>
            <person name="Riley R."/>
            <person name="Ohm R."/>
            <person name="Sun H."/>
            <person name="Tunlid A."/>
            <person name="Henrissat B."/>
            <person name="Grigoriev I.V."/>
            <person name="Hibbett D.S."/>
            <person name="Martin F."/>
        </authorList>
    </citation>
    <scope>NUCLEOTIDE SEQUENCE [LARGE SCALE GENOMIC DNA]</scope>
    <source>
        <strain evidence="8">UH-Slu-Lm8-n1</strain>
    </source>
</reference>
<protein>
    <submittedName>
        <fullName evidence="7">Uncharacterized protein</fullName>
    </submittedName>
</protein>
<evidence type="ECO:0000256" key="1">
    <source>
        <dbReference type="ARBA" id="ARBA00004141"/>
    </source>
</evidence>